<dbReference type="Proteomes" id="UP000483286">
    <property type="component" value="Unassembled WGS sequence"/>
</dbReference>
<organism evidence="2 3">
    <name type="scientific">Deinococcus arboris</name>
    <dbReference type="NCBI Taxonomy" id="2682977"/>
    <lineage>
        <taxon>Bacteria</taxon>
        <taxon>Thermotogati</taxon>
        <taxon>Deinococcota</taxon>
        <taxon>Deinococci</taxon>
        <taxon>Deinococcales</taxon>
        <taxon>Deinococcaceae</taxon>
        <taxon>Deinococcus</taxon>
    </lineage>
</organism>
<feature type="chain" id="PRO_5028913533" description="Intracellular proteinase inhibitor BsuPI domain-containing protein" evidence="1">
    <location>
        <begin position="28"/>
        <end position="158"/>
    </location>
</feature>
<reference evidence="2 3" key="1">
    <citation type="submission" date="2019-12" db="EMBL/GenBank/DDBJ databases">
        <title>Deinococcus sp. HMF7620 Genome sequencing and assembly.</title>
        <authorList>
            <person name="Kang H."/>
            <person name="Kim H."/>
            <person name="Joh K."/>
        </authorList>
    </citation>
    <scope>NUCLEOTIDE SEQUENCE [LARGE SCALE GENOMIC DNA]</scope>
    <source>
        <strain evidence="2 3">HMF7620</strain>
    </source>
</reference>
<keyword evidence="1" id="KW-0732">Signal</keyword>
<dbReference type="EMBL" id="WQLB01000006">
    <property type="protein sequence ID" value="MVN86433.1"/>
    <property type="molecule type" value="Genomic_DNA"/>
</dbReference>
<protein>
    <recommendedName>
        <fullName evidence="4">Intracellular proteinase inhibitor BsuPI domain-containing protein</fullName>
    </recommendedName>
</protein>
<proteinExistence type="predicted"/>
<dbReference type="RefSeq" id="WP_157458488.1">
    <property type="nucleotide sequence ID" value="NZ_WQLB01000006.1"/>
</dbReference>
<evidence type="ECO:0008006" key="4">
    <source>
        <dbReference type="Google" id="ProtNLM"/>
    </source>
</evidence>
<accession>A0A7C9HQZ2</accession>
<evidence type="ECO:0000313" key="2">
    <source>
        <dbReference type="EMBL" id="MVN86433.1"/>
    </source>
</evidence>
<evidence type="ECO:0000313" key="3">
    <source>
        <dbReference type="Proteomes" id="UP000483286"/>
    </source>
</evidence>
<feature type="signal peptide" evidence="1">
    <location>
        <begin position="1"/>
        <end position="27"/>
    </location>
</feature>
<sequence length="158" mass="17145">MTHRPSVAFALSSMLAVQMVSAGAATAQGPVQLFIPGRIVVQGTSAPVLTIKVKGLENSSRIIYVEPCQVRFTVFDRTGTALLMYPNAKTLCAQRQIGFNTARGVWSELPLPLAEISKANLQQGRYIIHVHMRATTEQGSKQRALPLLVSNTATLEVK</sequence>
<dbReference type="AlphaFoldDB" id="A0A7C9HQZ2"/>
<evidence type="ECO:0000256" key="1">
    <source>
        <dbReference type="SAM" id="SignalP"/>
    </source>
</evidence>
<keyword evidence="3" id="KW-1185">Reference proteome</keyword>
<comment type="caution">
    <text evidence="2">The sequence shown here is derived from an EMBL/GenBank/DDBJ whole genome shotgun (WGS) entry which is preliminary data.</text>
</comment>
<name>A0A7C9HQZ2_9DEIO</name>
<gene>
    <name evidence="2" type="ORF">GO986_06605</name>
</gene>